<dbReference type="PANTHER" id="PTHR31180:SF2">
    <property type="entry name" value="CILIA- AND FLAGELLA-ASSOCIATED PROTEIN 107"/>
    <property type="match status" value="1"/>
</dbReference>
<dbReference type="EMBL" id="JAEAOA010002318">
    <property type="protein sequence ID" value="KAK3600255.1"/>
    <property type="molecule type" value="Genomic_DNA"/>
</dbReference>
<sequence length="222" mass="25963">MAQGDPRKWHMPGWRIEQKFGQGVLIGNWSEDRYTFLRGDHKNSSTHRTDFRNFGNHRPDVIVRRKAVLKDDGYGPEYLFYHHGNRYANNKISWYDEHYNGRWKENSLPPSREWNGNRLAWGPEKSDYPLQGKPTNFGLLQKLKSRWAQQIADETRGDYLSTYQISFYGHPNGAMTTERHAIPKEDSTSLHPVNKVNKDLHFRNIPLIKAPEKFPSLSKVAV</sequence>
<dbReference type="InterPro" id="IPR037662">
    <property type="entry name" value="CFAP68/107"/>
</dbReference>
<evidence type="ECO:0000256" key="8">
    <source>
        <dbReference type="ARBA" id="ARBA00046435"/>
    </source>
</evidence>
<comment type="caution">
    <text evidence="9">The sequence shown here is derived from an EMBL/GenBank/DDBJ whole genome shotgun (WGS) entry which is preliminary data.</text>
</comment>
<comment type="subcellular location">
    <subcellularLocation>
        <location evidence="1">Cytoplasm</location>
        <location evidence="1">Cytoskeleton</location>
        <location evidence="1">Flagellum axoneme</location>
    </subcellularLocation>
</comment>
<keyword evidence="10" id="KW-1185">Reference proteome</keyword>
<keyword evidence="4" id="KW-0969">Cilium</keyword>
<evidence type="ECO:0000256" key="2">
    <source>
        <dbReference type="ARBA" id="ARBA00022490"/>
    </source>
</evidence>
<dbReference type="Pfam" id="PF22595">
    <property type="entry name" value="CFAP107"/>
    <property type="match status" value="1"/>
</dbReference>
<dbReference type="Proteomes" id="UP001195483">
    <property type="component" value="Unassembled WGS sequence"/>
</dbReference>
<reference evidence="9" key="1">
    <citation type="journal article" date="2021" name="Genome Biol. Evol.">
        <title>A High-Quality Reference Genome for a Parasitic Bivalve with Doubly Uniparental Inheritance (Bivalvia: Unionida).</title>
        <authorList>
            <person name="Smith C.H."/>
        </authorList>
    </citation>
    <scope>NUCLEOTIDE SEQUENCE</scope>
    <source>
        <strain evidence="9">CHS0354</strain>
    </source>
</reference>
<evidence type="ECO:0000313" key="10">
    <source>
        <dbReference type="Proteomes" id="UP001195483"/>
    </source>
</evidence>
<organism evidence="9 10">
    <name type="scientific">Potamilus streckersoni</name>
    <dbReference type="NCBI Taxonomy" id="2493646"/>
    <lineage>
        <taxon>Eukaryota</taxon>
        <taxon>Metazoa</taxon>
        <taxon>Spiralia</taxon>
        <taxon>Lophotrochozoa</taxon>
        <taxon>Mollusca</taxon>
        <taxon>Bivalvia</taxon>
        <taxon>Autobranchia</taxon>
        <taxon>Heteroconchia</taxon>
        <taxon>Palaeoheterodonta</taxon>
        <taxon>Unionida</taxon>
        <taxon>Unionoidea</taxon>
        <taxon>Unionidae</taxon>
        <taxon>Ambleminae</taxon>
        <taxon>Lampsilini</taxon>
        <taxon>Potamilus</taxon>
    </lineage>
</organism>
<reference evidence="9" key="2">
    <citation type="journal article" date="2021" name="Genome Biol. Evol.">
        <title>Developing a high-quality reference genome for a parasitic bivalve with doubly uniparental inheritance (Bivalvia: Unionida).</title>
        <authorList>
            <person name="Smith C.H."/>
        </authorList>
    </citation>
    <scope>NUCLEOTIDE SEQUENCE</scope>
    <source>
        <strain evidence="9">CHS0354</strain>
        <tissue evidence="9">Mantle</tissue>
    </source>
</reference>
<comment type="function">
    <text evidence="7">Microtubule inner protein (MIP) part of the dynein-decorated doublet microtubules (DMTs) in cilia axoneme, which is required for motile cilia beating.</text>
</comment>
<keyword evidence="2" id="KW-0963">Cytoplasm</keyword>
<evidence type="ECO:0000256" key="4">
    <source>
        <dbReference type="ARBA" id="ARBA00023069"/>
    </source>
</evidence>
<reference evidence="9" key="3">
    <citation type="submission" date="2023-05" db="EMBL/GenBank/DDBJ databases">
        <authorList>
            <person name="Smith C.H."/>
        </authorList>
    </citation>
    <scope>NUCLEOTIDE SEQUENCE</scope>
    <source>
        <strain evidence="9">CHS0354</strain>
        <tissue evidence="9">Mantle</tissue>
    </source>
</reference>
<name>A0AAE0W4T5_9BIVA</name>
<comment type="subunit">
    <text evidence="8">Microtubule inner protein component of sperm flagellar doublet microtubules.</text>
</comment>
<keyword evidence="3" id="KW-0282">Flagellum</keyword>
<proteinExistence type="predicted"/>
<dbReference type="InterPro" id="IPR054709">
    <property type="entry name" value="CFAP107"/>
</dbReference>
<dbReference type="GO" id="GO:0030317">
    <property type="term" value="P:flagellated sperm motility"/>
    <property type="evidence" value="ECO:0007669"/>
    <property type="project" value="InterPro"/>
</dbReference>
<accession>A0AAE0W4T5</accession>
<evidence type="ECO:0000256" key="1">
    <source>
        <dbReference type="ARBA" id="ARBA00004611"/>
    </source>
</evidence>
<dbReference type="AlphaFoldDB" id="A0AAE0W4T5"/>
<evidence type="ECO:0000256" key="7">
    <source>
        <dbReference type="ARBA" id="ARBA00035003"/>
    </source>
</evidence>
<evidence type="ECO:0000256" key="5">
    <source>
        <dbReference type="ARBA" id="ARBA00023212"/>
    </source>
</evidence>
<dbReference type="GO" id="GO:0005879">
    <property type="term" value="C:axonemal microtubule"/>
    <property type="evidence" value="ECO:0007669"/>
    <property type="project" value="TreeGrafter"/>
</dbReference>
<dbReference type="PANTHER" id="PTHR31180">
    <property type="entry name" value="CILIA- AND FLAGELLA-ASSOCIATED PROTEIN 107-RELATED"/>
    <property type="match status" value="1"/>
</dbReference>
<protein>
    <submittedName>
        <fullName evidence="9">Uncharacterized protein</fullName>
    </submittedName>
</protein>
<evidence type="ECO:0000256" key="6">
    <source>
        <dbReference type="ARBA" id="ARBA00023273"/>
    </source>
</evidence>
<gene>
    <name evidence="9" type="ORF">CHS0354_039722</name>
</gene>
<keyword evidence="6" id="KW-0966">Cell projection</keyword>
<keyword evidence="5" id="KW-0206">Cytoskeleton</keyword>
<evidence type="ECO:0000256" key="3">
    <source>
        <dbReference type="ARBA" id="ARBA00022846"/>
    </source>
</evidence>
<evidence type="ECO:0000313" key="9">
    <source>
        <dbReference type="EMBL" id="KAK3600255.1"/>
    </source>
</evidence>